<gene>
    <name evidence="1" type="ORF">VO64_3650</name>
</gene>
<organism evidence="1 2">
    <name type="scientific">Pseudomonas synxantha</name>
    <dbReference type="NCBI Taxonomy" id="47883"/>
    <lineage>
        <taxon>Bacteria</taxon>
        <taxon>Pseudomonadati</taxon>
        <taxon>Pseudomonadota</taxon>
        <taxon>Gammaproteobacteria</taxon>
        <taxon>Pseudomonadales</taxon>
        <taxon>Pseudomonadaceae</taxon>
        <taxon>Pseudomonas</taxon>
    </lineage>
</organism>
<accession>A0AAU8TQ00</accession>
<dbReference type="EMBL" id="CP011117">
    <property type="protein sequence ID" value="AKA84196.1"/>
    <property type="molecule type" value="Genomic_DNA"/>
</dbReference>
<dbReference type="Proteomes" id="UP000033099">
    <property type="component" value="Chromosome"/>
</dbReference>
<dbReference type="AlphaFoldDB" id="A0AAU8TQ00"/>
<evidence type="ECO:0000313" key="1">
    <source>
        <dbReference type="EMBL" id="AKA84196.1"/>
    </source>
</evidence>
<dbReference type="KEGG" id="pfb:VO64_3650"/>
<sequence length="55" mass="6270">MTLRKRWHTASKRTALKDGQSASLAAIKRGGWLRMRSVWEGACPRLHYVSQLICS</sequence>
<evidence type="ECO:0000313" key="2">
    <source>
        <dbReference type="Proteomes" id="UP000033099"/>
    </source>
</evidence>
<name>A0AAU8TQ00_9PSED</name>
<reference evidence="1 2" key="1">
    <citation type="journal article" date="2015" name="Genome Announc.">
        <title>Complete Genome Sequence of Biocontrol Strain Pseudomonas fluorescens LBUM223.</title>
        <authorList>
            <person name="Roquigny R."/>
            <person name="Arseneault T."/>
            <person name="Gadkar V.J."/>
            <person name="Novinscak A."/>
            <person name="Joly D.L."/>
            <person name="Filion M."/>
        </authorList>
    </citation>
    <scope>NUCLEOTIDE SEQUENCE [LARGE SCALE GENOMIC DNA]</scope>
    <source>
        <strain evidence="1 2">LBUM223</strain>
    </source>
</reference>
<protein>
    <submittedName>
        <fullName evidence="1">Uncharacterized protein</fullName>
    </submittedName>
</protein>
<proteinExistence type="predicted"/>